<dbReference type="Gene3D" id="4.10.280.110">
    <property type="entry name" value="Pre-mRNA processing factor 4 domain"/>
    <property type="match status" value="1"/>
</dbReference>
<dbReference type="InterPro" id="IPR004098">
    <property type="entry name" value="Prp18"/>
</dbReference>
<comment type="subcellular location">
    <subcellularLocation>
        <location evidence="1">Nucleus</location>
    </subcellularLocation>
</comment>
<proteinExistence type="inferred from homology"/>
<evidence type="ECO:0000259" key="9">
    <source>
        <dbReference type="SMART" id="SM00500"/>
    </source>
</evidence>
<organism evidence="10 11">
    <name type="scientific">Kwoniella dendrophila CBS 6074</name>
    <dbReference type="NCBI Taxonomy" id="1295534"/>
    <lineage>
        <taxon>Eukaryota</taxon>
        <taxon>Fungi</taxon>
        <taxon>Dikarya</taxon>
        <taxon>Basidiomycota</taxon>
        <taxon>Agaricomycotina</taxon>
        <taxon>Tremellomycetes</taxon>
        <taxon>Tremellales</taxon>
        <taxon>Cryptococcaceae</taxon>
        <taxon>Kwoniella</taxon>
    </lineage>
</organism>
<evidence type="ECO:0000256" key="7">
    <source>
        <dbReference type="ARBA" id="ARBA00023242"/>
    </source>
</evidence>
<protein>
    <recommendedName>
        <fullName evidence="3">Pre-mRNA-splicing factor 18</fullName>
    </recommendedName>
</protein>
<evidence type="ECO:0000256" key="4">
    <source>
        <dbReference type="ARBA" id="ARBA00022664"/>
    </source>
</evidence>
<sequence>MDGLLAEISAKRKALEVETGGSSSDGGVAKKYMRRADVERLKEEEQKKKRMEERTKRDAERQEKMKKEADQARHQSLKRLANSGANTPTASSSKGGTPEPGITIEKEGFNISPEECIRRLRLKGQPIRLFGESDKERRLRLRALELLEAQSGSSGNNKGHHGRNDFMKLLDSMDSGLDKKEIEKKARELHKQSEEKSKLILKNENNEKQGIQQDDKKEEEEEDSNNNNTQEGLLSKKNSSKGQNLGVLDLNLVKTDPNKLYPLIYYALKNTVKEWEEYMDSRPEEIRRSTQGRMASATQVQSAQNLKPLFKSLRSRDLPPDVLRLLAELVHYMQIRSYLKANDAYLRLSIGNAAWPIGVTSVGIHERSAREKIGQDNIAHVLNDEVSRKYIQAVKRLLTFSQTVRPPDDVSQLMG</sequence>
<dbReference type="SUPFAM" id="SSF47938">
    <property type="entry name" value="Functional domain of the splicing factor Prp18"/>
    <property type="match status" value="1"/>
</dbReference>
<dbReference type="InterPro" id="IPR014906">
    <property type="entry name" value="PRP4-like"/>
</dbReference>
<feature type="compositionally biased region" description="Polar residues" evidence="8">
    <location>
        <begin position="83"/>
        <end position="95"/>
    </location>
</feature>
<dbReference type="EMBL" id="CP144105">
    <property type="protein sequence ID" value="WWC91131.1"/>
    <property type="molecule type" value="Genomic_DNA"/>
</dbReference>
<evidence type="ECO:0000256" key="3">
    <source>
        <dbReference type="ARBA" id="ARBA00018242"/>
    </source>
</evidence>
<dbReference type="PANTHER" id="PTHR13007">
    <property type="entry name" value="PRE-MRNA SPLICING FACTOR-RELATED"/>
    <property type="match status" value="1"/>
</dbReference>
<dbReference type="GO" id="GO:0000350">
    <property type="term" value="P:generation of catalytic spliceosome for second transesterification step"/>
    <property type="evidence" value="ECO:0007669"/>
    <property type="project" value="TreeGrafter"/>
</dbReference>
<dbReference type="GO" id="GO:0071021">
    <property type="term" value="C:U2-type post-spliceosomal complex"/>
    <property type="evidence" value="ECO:0007669"/>
    <property type="project" value="TreeGrafter"/>
</dbReference>
<dbReference type="Proteomes" id="UP001355207">
    <property type="component" value="Chromosome 8"/>
</dbReference>
<accession>A0AAX4K0P7</accession>
<gene>
    <name evidence="10" type="ORF">L201_006072</name>
</gene>
<dbReference type="Pfam" id="PF02840">
    <property type="entry name" value="Prp18"/>
    <property type="match status" value="1"/>
</dbReference>
<dbReference type="Pfam" id="PF08799">
    <property type="entry name" value="PRP4"/>
    <property type="match status" value="1"/>
</dbReference>
<feature type="domain" description="Pre-mRNA processing factor 4 (PRP4)-like" evidence="9">
    <location>
        <begin position="111"/>
        <end position="162"/>
    </location>
</feature>
<evidence type="ECO:0000256" key="8">
    <source>
        <dbReference type="SAM" id="MobiDB-lite"/>
    </source>
</evidence>
<dbReference type="SUPFAM" id="SSF158230">
    <property type="entry name" value="PRP4-like"/>
    <property type="match status" value="1"/>
</dbReference>
<dbReference type="InterPro" id="IPR036285">
    <property type="entry name" value="PRP4-like_sf"/>
</dbReference>
<dbReference type="Gene3D" id="1.20.940.10">
    <property type="entry name" value="Functional domain of the splicing factor Prp18"/>
    <property type="match status" value="1"/>
</dbReference>
<feature type="compositionally biased region" description="Basic and acidic residues" evidence="8">
    <location>
        <begin position="186"/>
        <end position="198"/>
    </location>
</feature>
<name>A0AAX4K0P7_9TREE</name>
<dbReference type="InterPro" id="IPR039979">
    <property type="entry name" value="PRPF18"/>
</dbReference>
<evidence type="ECO:0000256" key="2">
    <source>
        <dbReference type="ARBA" id="ARBA00008137"/>
    </source>
</evidence>
<dbReference type="SMART" id="SM00500">
    <property type="entry name" value="SFM"/>
    <property type="match status" value="1"/>
</dbReference>
<comment type="similarity">
    <text evidence="2">Belongs to the PRP18 family.</text>
</comment>
<keyword evidence="7" id="KW-0539">Nucleus</keyword>
<reference evidence="10 11" key="1">
    <citation type="submission" date="2024-01" db="EMBL/GenBank/DDBJ databases">
        <title>Comparative genomics of Cryptococcus and Kwoniella reveals pathogenesis evolution and contrasting modes of karyotype evolution via chromosome fusion or intercentromeric recombination.</title>
        <authorList>
            <person name="Coelho M.A."/>
            <person name="David-Palma M."/>
            <person name="Shea T."/>
            <person name="Bowers K."/>
            <person name="McGinley-Smith S."/>
            <person name="Mohammad A.W."/>
            <person name="Gnirke A."/>
            <person name="Yurkov A.M."/>
            <person name="Nowrousian M."/>
            <person name="Sun S."/>
            <person name="Cuomo C.A."/>
            <person name="Heitman J."/>
        </authorList>
    </citation>
    <scope>NUCLEOTIDE SEQUENCE [LARGE SCALE GENOMIC DNA]</scope>
    <source>
        <strain evidence="10 11">CBS 6074</strain>
    </source>
</reference>
<evidence type="ECO:0000256" key="6">
    <source>
        <dbReference type="ARBA" id="ARBA00023187"/>
    </source>
</evidence>
<keyword evidence="11" id="KW-1185">Reference proteome</keyword>
<dbReference type="AlphaFoldDB" id="A0AAX4K0P7"/>
<dbReference type="GO" id="GO:0005682">
    <property type="term" value="C:U5 snRNP"/>
    <property type="evidence" value="ECO:0007669"/>
    <property type="project" value="TreeGrafter"/>
</dbReference>
<feature type="region of interest" description="Disordered" evidence="8">
    <location>
        <begin position="13"/>
        <end position="108"/>
    </location>
</feature>
<keyword evidence="5" id="KW-0747">Spliceosome</keyword>
<evidence type="ECO:0000256" key="5">
    <source>
        <dbReference type="ARBA" id="ARBA00022728"/>
    </source>
</evidence>
<evidence type="ECO:0000256" key="1">
    <source>
        <dbReference type="ARBA" id="ARBA00004123"/>
    </source>
</evidence>
<evidence type="ECO:0000313" key="10">
    <source>
        <dbReference type="EMBL" id="WWC91131.1"/>
    </source>
</evidence>
<keyword evidence="4" id="KW-0507">mRNA processing</keyword>
<dbReference type="RefSeq" id="XP_066077894.1">
    <property type="nucleotide sequence ID" value="XM_066221797.1"/>
</dbReference>
<keyword evidence="6" id="KW-0508">mRNA splicing</keyword>
<dbReference type="GO" id="GO:0046540">
    <property type="term" value="C:U4/U6 x U5 tri-snRNP complex"/>
    <property type="evidence" value="ECO:0007669"/>
    <property type="project" value="TreeGrafter"/>
</dbReference>
<feature type="region of interest" description="Disordered" evidence="8">
    <location>
        <begin position="186"/>
        <end position="240"/>
    </location>
</feature>
<dbReference type="GeneID" id="91096742"/>
<evidence type="ECO:0000313" key="11">
    <source>
        <dbReference type="Proteomes" id="UP001355207"/>
    </source>
</evidence>
<dbReference type="PANTHER" id="PTHR13007:SF19">
    <property type="entry name" value="PRE-MRNA-SPLICING FACTOR 18"/>
    <property type="match status" value="1"/>
</dbReference>
<feature type="compositionally biased region" description="Basic and acidic residues" evidence="8">
    <location>
        <begin position="34"/>
        <end position="73"/>
    </location>
</feature>